<dbReference type="Gene3D" id="3.90.740.10">
    <property type="entry name" value="Valyl/Leucyl/Isoleucyl-tRNA synthetase, editing domain"/>
    <property type="match status" value="1"/>
</dbReference>
<keyword evidence="4" id="KW-0648">Protein biosynthesis</keyword>
<sequence length="168" mass="20416">MLLNIFNNFFFFKKNNHFKKKIPYYIIKKIKGKKLINLKYLQIIKWIKIKKNKLKIYNADFVTDKEGTGIVHISPTFGINDNLLSIKKKIPSIMYKYKQKKISIVNNKGKYIKFLPIKFRNRYIDKSFIKNNNKKKKYLSLNDDIINFLIKKNKIFKIFYIKHKYPYC</sequence>
<keyword evidence="3" id="KW-0067">ATP-binding</keyword>
<gene>
    <name evidence="6" type="ORF">ABUS76_00865</name>
</gene>
<keyword evidence="5" id="KW-0030">Aminoacyl-tRNA synthetase</keyword>
<evidence type="ECO:0000256" key="3">
    <source>
        <dbReference type="ARBA" id="ARBA00022840"/>
    </source>
</evidence>
<dbReference type="InterPro" id="IPR023586">
    <property type="entry name" value="Ile-tRNA-ligase_type2"/>
</dbReference>
<dbReference type="InterPro" id="IPR009008">
    <property type="entry name" value="Val/Leu/Ile-tRNA-synth_edit"/>
</dbReference>
<dbReference type="SUPFAM" id="SSF50677">
    <property type="entry name" value="ValRS/IleRS/LeuRS editing domain"/>
    <property type="match status" value="1"/>
</dbReference>
<organism evidence="6">
    <name type="scientific">Candidatus Shikimatogenerans sp. Ttur</name>
    <dbReference type="NCBI Taxonomy" id="3158569"/>
    <lineage>
        <taxon>Bacteria</taxon>
        <taxon>Pseudomonadati</taxon>
        <taxon>Bacteroidota</taxon>
        <taxon>Flavobacteriia</taxon>
        <taxon>Flavobacteriales</taxon>
        <taxon>Candidatus Shikimatogenerans</taxon>
    </lineage>
</organism>
<dbReference type="GO" id="GO:0004822">
    <property type="term" value="F:isoleucine-tRNA ligase activity"/>
    <property type="evidence" value="ECO:0007669"/>
    <property type="project" value="InterPro"/>
</dbReference>
<dbReference type="PANTHER" id="PTHR42780:SF1">
    <property type="entry name" value="ISOLEUCINE--TRNA LIGASE, CYTOPLASMIC"/>
    <property type="match status" value="1"/>
</dbReference>
<evidence type="ECO:0000256" key="2">
    <source>
        <dbReference type="ARBA" id="ARBA00022741"/>
    </source>
</evidence>
<dbReference type="PANTHER" id="PTHR42780">
    <property type="entry name" value="SOLEUCYL-TRNA SYNTHETASE"/>
    <property type="match status" value="1"/>
</dbReference>
<evidence type="ECO:0000256" key="1">
    <source>
        <dbReference type="ARBA" id="ARBA00022598"/>
    </source>
</evidence>
<evidence type="ECO:0008006" key="7">
    <source>
        <dbReference type="Google" id="ProtNLM"/>
    </source>
</evidence>
<dbReference type="GO" id="GO:0006428">
    <property type="term" value="P:isoleucyl-tRNA aminoacylation"/>
    <property type="evidence" value="ECO:0007669"/>
    <property type="project" value="TreeGrafter"/>
</dbReference>
<evidence type="ECO:0000256" key="5">
    <source>
        <dbReference type="ARBA" id="ARBA00023146"/>
    </source>
</evidence>
<proteinExistence type="predicted"/>
<evidence type="ECO:0000313" key="6">
    <source>
        <dbReference type="EMBL" id="XCC45297.1"/>
    </source>
</evidence>
<keyword evidence="1" id="KW-0436">Ligase</keyword>
<dbReference type="GO" id="GO:0002161">
    <property type="term" value="F:aminoacyl-tRNA deacylase activity"/>
    <property type="evidence" value="ECO:0007669"/>
    <property type="project" value="InterPro"/>
</dbReference>
<protein>
    <recommendedName>
        <fullName evidence="7">Aminoacyl-tRNA synthetase class Ia domain-containing protein</fullName>
    </recommendedName>
</protein>
<name>A0AAU7ZXH3_9FLAO</name>
<dbReference type="GO" id="GO:0005524">
    <property type="term" value="F:ATP binding"/>
    <property type="evidence" value="ECO:0007669"/>
    <property type="project" value="UniProtKB-KW"/>
</dbReference>
<reference evidence="6" key="1">
    <citation type="submission" date="2024-06" db="EMBL/GenBank/DDBJ databases">
        <title>Diversity, functionality, and evolutionary history of bacterial symbionts in false click beetles (Coleoptera, Throscidae).</title>
        <authorList>
            <person name="Wierz J.C."/>
            <person name="Malm H."/>
            <person name="Kaltenpoth M."/>
            <person name="Engl T."/>
        </authorList>
    </citation>
    <scope>NUCLEOTIDE SEQUENCE</scope>
    <source>
        <strain evidence="6">Ttur</strain>
    </source>
</reference>
<evidence type="ECO:0000256" key="4">
    <source>
        <dbReference type="ARBA" id="ARBA00022917"/>
    </source>
</evidence>
<dbReference type="EMBL" id="CP158689">
    <property type="protein sequence ID" value="XCC45297.1"/>
    <property type="molecule type" value="Genomic_DNA"/>
</dbReference>
<keyword evidence="2" id="KW-0547">Nucleotide-binding</keyword>
<dbReference type="AlphaFoldDB" id="A0AAU7ZXH3"/>
<accession>A0AAU7ZXH3</accession>